<feature type="chain" id="PRO_5046151552" evidence="2">
    <location>
        <begin position="31"/>
        <end position="217"/>
    </location>
</feature>
<organism evidence="3 4">
    <name type="scientific">Candidatus Magnetobacterium casense</name>
    <dbReference type="NCBI Taxonomy" id="1455061"/>
    <lineage>
        <taxon>Bacteria</taxon>
        <taxon>Pseudomonadati</taxon>
        <taxon>Nitrospirota</taxon>
        <taxon>Thermodesulfovibrionia</taxon>
        <taxon>Thermodesulfovibrionales</taxon>
        <taxon>Candidatus Magnetobacteriaceae</taxon>
        <taxon>Candidatus Magnetobacterium</taxon>
    </lineage>
</organism>
<dbReference type="InterPro" id="IPR029046">
    <property type="entry name" value="LolA/LolB/LppX"/>
</dbReference>
<comment type="caution">
    <text evidence="3">The sequence shown here is derived from an EMBL/GenBank/DDBJ whole genome shotgun (WGS) entry which is preliminary data.</text>
</comment>
<evidence type="ECO:0000313" key="3">
    <source>
        <dbReference type="EMBL" id="MBV6342499.1"/>
    </source>
</evidence>
<dbReference type="RefSeq" id="WP_218253117.1">
    <property type="nucleotide sequence ID" value="NZ_JABXWD010000267.1"/>
</dbReference>
<dbReference type="Pfam" id="PF03548">
    <property type="entry name" value="LolA"/>
    <property type="match status" value="1"/>
</dbReference>
<dbReference type="Proteomes" id="UP001196980">
    <property type="component" value="Unassembled WGS sequence"/>
</dbReference>
<dbReference type="PANTHER" id="PTHR35869:SF1">
    <property type="entry name" value="OUTER-MEMBRANE LIPOPROTEIN CARRIER PROTEIN"/>
    <property type="match status" value="1"/>
</dbReference>
<evidence type="ECO:0000313" key="4">
    <source>
        <dbReference type="Proteomes" id="UP001196980"/>
    </source>
</evidence>
<reference evidence="3 4" key="1">
    <citation type="journal article" date="2020" name="J Geophys Res Biogeosci">
        <title>Magnetotaxis as an Adaptation to Enable Bacterial Shuttling of Microbial Sulfur and Sulfur Cycling Across Aquatic Oxic#Anoxic Interfaces.</title>
        <authorList>
            <person name="Li J."/>
            <person name="Liu P."/>
            <person name="Wang J."/>
            <person name="Roberts A.P."/>
            <person name="Pan Y."/>
        </authorList>
    </citation>
    <scope>NUCLEOTIDE SEQUENCE [LARGE SCALE GENOMIC DNA]</scope>
    <source>
        <strain evidence="3 4">MYR-1_YQ</strain>
    </source>
</reference>
<dbReference type="SUPFAM" id="SSF89392">
    <property type="entry name" value="Prokaryotic lipoproteins and lipoprotein localization factors"/>
    <property type="match status" value="1"/>
</dbReference>
<dbReference type="Gene3D" id="2.50.20.10">
    <property type="entry name" value="Lipoprotein localisation LolA/LolB/LppX"/>
    <property type="match status" value="1"/>
</dbReference>
<proteinExistence type="predicted"/>
<accession>A0ABS6S0W4</accession>
<protein>
    <submittedName>
        <fullName evidence="3">Outer membrane lipoprotein carrier protein LolA</fullName>
    </submittedName>
</protein>
<name>A0ABS6S0W4_9BACT</name>
<keyword evidence="1 2" id="KW-0732">Signal</keyword>
<keyword evidence="4" id="KW-1185">Reference proteome</keyword>
<dbReference type="CDD" id="cd16325">
    <property type="entry name" value="LolA"/>
    <property type="match status" value="1"/>
</dbReference>
<evidence type="ECO:0000256" key="1">
    <source>
        <dbReference type="ARBA" id="ARBA00022729"/>
    </source>
</evidence>
<dbReference type="EMBL" id="JABXWD010000267">
    <property type="protein sequence ID" value="MBV6342499.1"/>
    <property type="molecule type" value="Genomic_DNA"/>
</dbReference>
<keyword evidence="3" id="KW-0449">Lipoprotein</keyword>
<feature type="signal peptide" evidence="2">
    <location>
        <begin position="1"/>
        <end position="30"/>
    </location>
</feature>
<evidence type="ECO:0000256" key="2">
    <source>
        <dbReference type="SAM" id="SignalP"/>
    </source>
</evidence>
<gene>
    <name evidence="3" type="ORF">HWQ67_12980</name>
</gene>
<dbReference type="PANTHER" id="PTHR35869">
    <property type="entry name" value="OUTER-MEMBRANE LIPOPROTEIN CARRIER PROTEIN"/>
    <property type="match status" value="1"/>
</dbReference>
<dbReference type="InterPro" id="IPR004564">
    <property type="entry name" value="OM_lipoprot_carrier_LolA-like"/>
</dbReference>
<sequence>MIKAAKGQMPVYLLLCVVLLVSLMHTRAGAEDTRGKFLARVKEVYSTLKDVKGNFSQTSKLRDLGKEMNFKGEFFIKIPSKLFWYYDGDQVQEVYVNDNVLIVYQKKLSQAIRTRYDAQTMGQSPIALLSGLKDVEKHYDITDINGALRLVPKQEFNNMKHFDIYPSESGFPIKRIIVTDLKDNTIEITLKDVRLNTNIIDETFTFTPPKDTKVVDN</sequence>